<keyword evidence="2" id="KW-1185">Reference proteome</keyword>
<dbReference type="RefSeq" id="WP_114033474.1">
    <property type="nucleotide sequence ID" value="NZ_QOIL01000030.1"/>
</dbReference>
<proteinExistence type="predicted"/>
<dbReference type="EMBL" id="QOIL01000030">
    <property type="protein sequence ID" value="RCG21137.1"/>
    <property type="molecule type" value="Genomic_DNA"/>
</dbReference>
<evidence type="ECO:0000313" key="2">
    <source>
        <dbReference type="Proteomes" id="UP000253094"/>
    </source>
</evidence>
<name>A0A367EUQ8_9ACTN</name>
<dbReference type="Proteomes" id="UP000253094">
    <property type="component" value="Unassembled WGS sequence"/>
</dbReference>
<accession>A0A367EUQ8</accession>
<reference evidence="1 2" key="1">
    <citation type="submission" date="2018-06" db="EMBL/GenBank/DDBJ databases">
        <title>Sphaerisporangium craniellae sp. nov., isolated from a marine sponge in the South China Sea.</title>
        <authorList>
            <person name="Li L."/>
        </authorList>
    </citation>
    <scope>NUCLEOTIDE SEQUENCE [LARGE SCALE GENOMIC DNA]</scope>
    <source>
        <strain evidence="1 2">CCTCC AA 208026</strain>
    </source>
</reference>
<dbReference type="AlphaFoldDB" id="A0A367EUQ8"/>
<sequence length="65" mass="7058">MKPIEIAQTAYAAYREWMARGDAGDSPPSWGELEEAAQCAWLAGIRAAFEVVAEETGKRLEGDGE</sequence>
<protein>
    <submittedName>
        <fullName evidence="1">Uncharacterized protein</fullName>
    </submittedName>
</protein>
<comment type="caution">
    <text evidence="1">The sequence shown here is derived from an EMBL/GenBank/DDBJ whole genome shotgun (WGS) entry which is preliminary data.</text>
</comment>
<organism evidence="1 2">
    <name type="scientific">Sphaerisporangium album</name>
    <dbReference type="NCBI Taxonomy" id="509200"/>
    <lineage>
        <taxon>Bacteria</taxon>
        <taxon>Bacillati</taxon>
        <taxon>Actinomycetota</taxon>
        <taxon>Actinomycetes</taxon>
        <taxon>Streptosporangiales</taxon>
        <taxon>Streptosporangiaceae</taxon>
        <taxon>Sphaerisporangium</taxon>
    </lineage>
</organism>
<evidence type="ECO:0000313" key="1">
    <source>
        <dbReference type="EMBL" id="RCG21137.1"/>
    </source>
</evidence>
<gene>
    <name evidence="1" type="ORF">DQ384_36595</name>
</gene>